<dbReference type="InterPro" id="IPR030678">
    <property type="entry name" value="Peptide/Ni-bd"/>
</dbReference>
<comment type="similarity">
    <text evidence="2">Belongs to the bacterial solute-binding protein 5 family.</text>
</comment>
<evidence type="ECO:0000256" key="3">
    <source>
        <dbReference type="SAM" id="SignalP"/>
    </source>
</evidence>
<dbReference type="Proteomes" id="UP000305888">
    <property type="component" value="Chromosome"/>
</dbReference>
<dbReference type="InterPro" id="IPR000914">
    <property type="entry name" value="SBP_5_dom"/>
</dbReference>
<evidence type="ECO:0000313" key="5">
    <source>
        <dbReference type="EMBL" id="QDL91275.1"/>
    </source>
</evidence>
<dbReference type="CDD" id="cd08512">
    <property type="entry name" value="PBP2_NikA_DppA_OppA_like_7"/>
    <property type="match status" value="1"/>
</dbReference>
<dbReference type="GO" id="GO:0043190">
    <property type="term" value="C:ATP-binding cassette (ABC) transporter complex"/>
    <property type="evidence" value="ECO:0007669"/>
    <property type="project" value="InterPro"/>
</dbReference>
<dbReference type="InterPro" id="IPR039424">
    <property type="entry name" value="SBP_5"/>
</dbReference>
<dbReference type="RefSeq" id="WP_138575673.1">
    <property type="nucleotide sequence ID" value="NZ_CP040818.1"/>
</dbReference>
<reference evidence="5 6" key="1">
    <citation type="submission" date="2019-06" db="EMBL/GenBank/DDBJ databases">
        <title>Genome sequence of Rhodobacteraceae bacterium D4M1.</title>
        <authorList>
            <person name="Cao J."/>
        </authorList>
    </citation>
    <scope>NUCLEOTIDE SEQUENCE [LARGE SCALE GENOMIC DNA]</scope>
    <source>
        <strain evidence="5 6">D4M1</strain>
    </source>
</reference>
<sequence length="534" mass="58686">MIFNPLLRKAGPAVMAALLLGAAPQAMMAETPADTLVIADAIDDIVSLDPAEAFEWSGGNLLNNVYDTLVELDPANLGPLVPGLAESWEVADDGLTYTFKMRSDAKFASGNPVTAEDAAWTLQRAVKLDKTPSFILTQFGFTPENVDEKISYEGDTLTIVVDKPYAPSFFYNCLTATIGSIIDKKTALEHEVDGDMGYEWLKTNTAGSGAYHLRAYKPSDSYILEANDGYWRGDVAMKRVFVRHVPEPATERLLLEKGDIDIARKLTPVDIEGIAGNEDLKVEDTEKGQIMYLALNQKVEALANPKVIEAMKYLVDYEGMSSSFLKGQYEVHQAFLPNGFLGALSDTPYSLDVEKAKGLLAEAGVSDLSFTITVRNNQDRLEMAQSIQNTFGQAGIGIELNVGTGKEVLGEYRAREHQIALEGWGPDYPDPHTNADTFARNPDNSDEAKLTGLLAWRTAWAVPQEMQDEVDAAVLEKDSDTRAQMYLDVQKQHQAESPFIPMFQIIQQNAMRANVEGFNAGGSIHSAFYWSVTK</sequence>
<dbReference type="PIRSF" id="PIRSF002741">
    <property type="entry name" value="MppA"/>
    <property type="match status" value="1"/>
</dbReference>
<dbReference type="AlphaFoldDB" id="A0A5B8FSC4"/>
<dbReference type="SUPFAM" id="SSF53850">
    <property type="entry name" value="Periplasmic binding protein-like II"/>
    <property type="match status" value="1"/>
</dbReference>
<dbReference type="GO" id="GO:0030288">
    <property type="term" value="C:outer membrane-bounded periplasmic space"/>
    <property type="evidence" value="ECO:0007669"/>
    <property type="project" value="UniProtKB-ARBA"/>
</dbReference>
<dbReference type="KEGG" id="ppru:FDP22_05445"/>
<dbReference type="Gene3D" id="3.40.190.10">
    <property type="entry name" value="Periplasmic binding protein-like II"/>
    <property type="match status" value="1"/>
</dbReference>
<dbReference type="OrthoDB" id="9803988at2"/>
<accession>A0A5B8FSC4</accession>
<organism evidence="5 6">
    <name type="scientific">Paroceanicella profunda</name>
    <dbReference type="NCBI Taxonomy" id="2579971"/>
    <lineage>
        <taxon>Bacteria</taxon>
        <taxon>Pseudomonadati</taxon>
        <taxon>Pseudomonadota</taxon>
        <taxon>Alphaproteobacteria</taxon>
        <taxon>Rhodobacterales</taxon>
        <taxon>Paracoccaceae</taxon>
        <taxon>Paroceanicella</taxon>
    </lineage>
</organism>
<comment type="subcellular location">
    <subcellularLocation>
        <location evidence="1">Periplasm</location>
    </subcellularLocation>
</comment>
<name>A0A5B8FSC4_9RHOB</name>
<dbReference type="PANTHER" id="PTHR30290">
    <property type="entry name" value="PERIPLASMIC BINDING COMPONENT OF ABC TRANSPORTER"/>
    <property type="match status" value="1"/>
</dbReference>
<proteinExistence type="inferred from homology"/>
<dbReference type="GO" id="GO:0015833">
    <property type="term" value="P:peptide transport"/>
    <property type="evidence" value="ECO:0007669"/>
    <property type="project" value="TreeGrafter"/>
</dbReference>
<evidence type="ECO:0000313" key="6">
    <source>
        <dbReference type="Proteomes" id="UP000305888"/>
    </source>
</evidence>
<evidence type="ECO:0000256" key="1">
    <source>
        <dbReference type="ARBA" id="ARBA00004418"/>
    </source>
</evidence>
<dbReference type="GO" id="GO:1904680">
    <property type="term" value="F:peptide transmembrane transporter activity"/>
    <property type="evidence" value="ECO:0007669"/>
    <property type="project" value="TreeGrafter"/>
</dbReference>
<dbReference type="Gene3D" id="3.10.105.10">
    <property type="entry name" value="Dipeptide-binding Protein, Domain 3"/>
    <property type="match status" value="1"/>
</dbReference>
<feature type="domain" description="Solute-binding protein family 5" evidence="4">
    <location>
        <begin position="80"/>
        <end position="444"/>
    </location>
</feature>
<evidence type="ECO:0000259" key="4">
    <source>
        <dbReference type="Pfam" id="PF00496"/>
    </source>
</evidence>
<keyword evidence="6" id="KW-1185">Reference proteome</keyword>
<feature type="signal peptide" evidence="3">
    <location>
        <begin position="1"/>
        <end position="28"/>
    </location>
</feature>
<gene>
    <name evidence="5" type="ORF">FDP22_05445</name>
</gene>
<feature type="chain" id="PRO_5022960982" evidence="3">
    <location>
        <begin position="29"/>
        <end position="534"/>
    </location>
</feature>
<evidence type="ECO:0000256" key="2">
    <source>
        <dbReference type="ARBA" id="ARBA00005695"/>
    </source>
</evidence>
<protein>
    <submittedName>
        <fullName evidence="5">ABC transporter substrate-binding protein</fullName>
    </submittedName>
</protein>
<dbReference type="EMBL" id="CP040818">
    <property type="protein sequence ID" value="QDL91275.1"/>
    <property type="molecule type" value="Genomic_DNA"/>
</dbReference>
<dbReference type="PANTHER" id="PTHR30290:SF34">
    <property type="entry name" value="ABC TRANSPORTER, PERIPLASMIC OLIGO-PEPTIDE BINDING PROTEIN, PUTATIVE-RELATED"/>
    <property type="match status" value="1"/>
</dbReference>
<dbReference type="Pfam" id="PF00496">
    <property type="entry name" value="SBP_bac_5"/>
    <property type="match status" value="1"/>
</dbReference>
<dbReference type="Gene3D" id="3.90.76.10">
    <property type="entry name" value="Dipeptide-binding Protein, Domain 1"/>
    <property type="match status" value="1"/>
</dbReference>
<keyword evidence="3" id="KW-0732">Signal</keyword>